<gene>
    <name evidence="8" type="ORF">M231_04796</name>
</gene>
<keyword evidence="3" id="KW-0812">Transmembrane</keyword>
<dbReference type="OrthoDB" id="430207at2759"/>
<evidence type="ECO:0000256" key="5">
    <source>
        <dbReference type="ARBA" id="ARBA00023136"/>
    </source>
</evidence>
<dbReference type="InterPro" id="IPR007248">
    <property type="entry name" value="Mpv17_PMP22"/>
</dbReference>
<evidence type="ECO:0000313" key="9">
    <source>
        <dbReference type="Proteomes" id="UP000289152"/>
    </source>
</evidence>
<evidence type="ECO:0000313" key="8">
    <source>
        <dbReference type="EMBL" id="RXK37907.1"/>
    </source>
</evidence>
<evidence type="ECO:0000256" key="7">
    <source>
        <dbReference type="SAM" id="MobiDB-lite"/>
    </source>
</evidence>
<dbReference type="AlphaFoldDB" id="A0A4V1M3S7"/>
<evidence type="ECO:0000256" key="3">
    <source>
        <dbReference type="ARBA" id="ARBA00022692"/>
    </source>
</evidence>
<dbReference type="STRING" id="5217.A0A4V1M3S7"/>
<dbReference type="GO" id="GO:0016020">
    <property type="term" value="C:membrane"/>
    <property type="evidence" value="ECO:0007669"/>
    <property type="project" value="UniProtKB-SubCell"/>
</dbReference>
<dbReference type="PANTHER" id="PTHR11266">
    <property type="entry name" value="PEROXISOMAL MEMBRANE PROTEIN 2, PXMP2 MPV17"/>
    <property type="match status" value="1"/>
</dbReference>
<comment type="caution">
    <text evidence="8">The sequence shown here is derived from an EMBL/GenBank/DDBJ whole genome shotgun (WGS) entry which is preliminary data.</text>
</comment>
<evidence type="ECO:0000256" key="6">
    <source>
        <dbReference type="RuleBase" id="RU363053"/>
    </source>
</evidence>
<dbReference type="Proteomes" id="UP000289152">
    <property type="component" value="Unassembled WGS sequence"/>
</dbReference>
<proteinExistence type="inferred from homology"/>
<reference evidence="8 9" key="1">
    <citation type="submission" date="2016-06" db="EMBL/GenBank/DDBJ databases">
        <title>Evolution of pathogenesis and genome organization in the Tremellales.</title>
        <authorList>
            <person name="Cuomo C."/>
            <person name="Litvintseva A."/>
            <person name="Heitman J."/>
            <person name="Chen Y."/>
            <person name="Sun S."/>
            <person name="Springer D."/>
            <person name="Dromer F."/>
            <person name="Young S."/>
            <person name="Zeng Q."/>
            <person name="Chapman S."/>
            <person name="Gujja S."/>
            <person name="Saif S."/>
            <person name="Birren B."/>
        </authorList>
    </citation>
    <scope>NUCLEOTIDE SEQUENCE [LARGE SCALE GENOMIC DNA]</scope>
    <source>
        <strain evidence="8 9">ATCC 28783</strain>
    </source>
</reference>
<name>A0A4V1M3S7_TREME</name>
<comment type="similarity">
    <text evidence="2 6">Belongs to the peroxisomal membrane protein PXMP2/4 family.</text>
</comment>
<feature type="region of interest" description="Disordered" evidence="7">
    <location>
        <begin position="189"/>
        <end position="209"/>
    </location>
</feature>
<keyword evidence="5" id="KW-0472">Membrane</keyword>
<keyword evidence="9" id="KW-1185">Reference proteome</keyword>
<dbReference type="VEuPathDB" id="FungiDB:TREMEDRAFT_64431"/>
<dbReference type="OMA" id="WFAFVEW"/>
<comment type="subcellular location">
    <subcellularLocation>
        <location evidence="1">Membrane</location>
        <topology evidence="1">Multi-pass membrane protein</topology>
    </subcellularLocation>
</comment>
<evidence type="ECO:0000256" key="2">
    <source>
        <dbReference type="ARBA" id="ARBA00006824"/>
    </source>
</evidence>
<evidence type="ECO:0000256" key="4">
    <source>
        <dbReference type="ARBA" id="ARBA00022989"/>
    </source>
</evidence>
<dbReference type="InParanoid" id="A0A4V1M3S7"/>
<sequence length="209" mass="23559">MSLAWPWKAYLRALQSHPLKTKMTTAGCLMALGDGVAQIGIEGKRFNPRDGEQAWEMIRTVRMGFYGGVIFAPLGHMWLERMNRVKLDSGIRTLSVRMVCDAFLWSPFVCALFPTAVGLLEGKSVPEVRQKVKLMWLPTWTRALCVFGPTQMINYTFVPPQLRLLVLQSVGLCWNIYLSWSNNRHNRHPSHTQLGMGTIPGLSGDPDTV</sequence>
<dbReference type="EMBL" id="SDIL01000057">
    <property type="protein sequence ID" value="RXK37907.1"/>
    <property type="molecule type" value="Genomic_DNA"/>
</dbReference>
<evidence type="ECO:0008006" key="10">
    <source>
        <dbReference type="Google" id="ProtNLM"/>
    </source>
</evidence>
<organism evidence="8 9">
    <name type="scientific">Tremella mesenterica</name>
    <name type="common">Jelly fungus</name>
    <dbReference type="NCBI Taxonomy" id="5217"/>
    <lineage>
        <taxon>Eukaryota</taxon>
        <taxon>Fungi</taxon>
        <taxon>Dikarya</taxon>
        <taxon>Basidiomycota</taxon>
        <taxon>Agaricomycotina</taxon>
        <taxon>Tremellomycetes</taxon>
        <taxon>Tremellales</taxon>
        <taxon>Tremellaceae</taxon>
        <taxon>Tremella</taxon>
    </lineage>
</organism>
<dbReference type="GO" id="GO:0005739">
    <property type="term" value="C:mitochondrion"/>
    <property type="evidence" value="ECO:0007669"/>
    <property type="project" value="TreeGrafter"/>
</dbReference>
<dbReference type="PANTHER" id="PTHR11266:SF17">
    <property type="entry name" value="PROTEIN MPV17"/>
    <property type="match status" value="1"/>
</dbReference>
<accession>A0A4V1M3S7</accession>
<evidence type="ECO:0000256" key="1">
    <source>
        <dbReference type="ARBA" id="ARBA00004141"/>
    </source>
</evidence>
<protein>
    <recommendedName>
        <fullName evidence="10">Protein SYM1</fullName>
    </recommendedName>
</protein>
<dbReference type="Pfam" id="PF04117">
    <property type="entry name" value="Mpv17_PMP22"/>
    <property type="match status" value="1"/>
</dbReference>
<keyword evidence="4" id="KW-1133">Transmembrane helix</keyword>